<accession>A0A5B8W0U7</accession>
<sequence>MDGKSPEMFLENFRRYGLTKTEIEIVQMLFKGMDNKTIAESLFISEETVKKHIYNTFRKTQVKNRQALLHKLQTMH</sequence>
<organism evidence="5 6">
    <name type="scientific">Mucilaginibacter ginsenosidivorax</name>
    <dbReference type="NCBI Taxonomy" id="862126"/>
    <lineage>
        <taxon>Bacteria</taxon>
        <taxon>Pseudomonadati</taxon>
        <taxon>Bacteroidota</taxon>
        <taxon>Sphingobacteriia</taxon>
        <taxon>Sphingobacteriales</taxon>
        <taxon>Sphingobacteriaceae</taxon>
        <taxon>Mucilaginibacter</taxon>
    </lineage>
</organism>
<gene>
    <name evidence="5" type="ORF">FSB76_15460</name>
</gene>
<dbReference type="GO" id="GO:0003677">
    <property type="term" value="F:DNA binding"/>
    <property type="evidence" value="ECO:0007669"/>
    <property type="project" value="UniProtKB-KW"/>
</dbReference>
<dbReference type="CDD" id="cd06170">
    <property type="entry name" value="LuxR_C_like"/>
    <property type="match status" value="1"/>
</dbReference>
<dbReference type="SMART" id="SM00421">
    <property type="entry name" value="HTH_LUXR"/>
    <property type="match status" value="1"/>
</dbReference>
<dbReference type="InterPro" id="IPR016032">
    <property type="entry name" value="Sig_transdc_resp-reg_C-effctor"/>
</dbReference>
<evidence type="ECO:0000313" key="5">
    <source>
        <dbReference type="EMBL" id="QEC77271.1"/>
    </source>
</evidence>
<dbReference type="InterPro" id="IPR000792">
    <property type="entry name" value="Tscrpt_reg_LuxR_C"/>
</dbReference>
<evidence type="ECO:0000256" key="1">
    <source>
        <dbReference type="ARBA" id="ARBA00023015"/>
    </source>
</evidence>
<dbReference type="SUPFAM" id="SSF46894">
    <property type="entry name" value="C-terminal effector domain of the bipartite response regulators"/>
    <property type="match status" value="1"/>
</dbReference>
<evidence type="ECO:0000256" key="2">
    <source>
        <dbReference type="ARBA" id="ARBA00023125"/>
    </source>
</evidence>
<reference evidence="5 6" key="1">
    <citation type="journal article" date="2013" name="J. Microbiol.">
        <title>Mucilaginibacter ginsenosidivorax sp. nov., with ginsenoside converting activity isolated from sediment.</title>
        <authorList>
            <person name="Kim J.K."/>
            <person name="Choi T.E."/>
            <person name="Liu Q.M."/>
            <person name="Park H.Y."/>
            <person name="Yi T.H."/>
            <person name="Yoon M.H."/>
            <person name="Kim S.C."/>
            <person name="Im W.T."/>
        </authorList>
    </citation>
    <scope>NUCLEOTIDE SEQUENCE [LARGE SCALE GENOMIC DNA]</scope>
    <source>
        <strain evidence="5 6">KHI28</strain>
    </source>
</reference>
<dbReference type="AlphaFoldDB" id="A0A5B8W0U7"/>
<evidence type="ECO:0000313" key="6">
    <source>
        <dbReference type="Proteomes" id="UP000321362"/>
    </source>
</evidence>
<dbReference type="OrthoDB" id="9797341at2"/>
<dbReference type="PROSITE" id="PS50043">
    <property type="entry name" value="HTH_LUXR_2"/>
    <property type="match status" value="1"/>
</dbReference>
<dbReference type="GO" id="GO:0006355">
    <property type="term" value="P:regulation of DNA-templated transcription"/>
    <property type="evidence" value="ECO:0007669"/>
    <property type="project" value="InterPro"/>
</dbReference>
<dbReference type="KEGG" id="mgk:FSB76_15460"/>
<dbReference type="InterPro" id="IPR036388">
    <property type="entry name" value="WH-like_DNA-bd_sf"/>
</dbReference>
<keyword evidence="1" id="KW-0805">Transcription regulation</keyword>
<keyword evidence="2" id="KW-0238">DNA-binding</keyword>
<name>A0A5B8W0U7_9SPHI</name>
<feature type="domain" description="HTH luxR-type" evidence="4">
    <location>
        <begin position="11"/>
        <end position="76"/>
    </location>
</feature>
<dbReference type="Pfam" id="PF00196">
    <property type="entry name" value="GerE"/>
    <property type="match status" value="1"/>
</dbReference>
<evidence type="ECO:0000259" key="4">
    <source>
        <dbReference type="PROSITE" id="PS50043"/>
    </source>
</evidence>
<dbReference type="Gene3D" id="1.10.10.10">
    <property type="entry name" value="Winged helix-like DNA-binding domain superfamily/Winged helix DNA-binding domain"/>
    <property type="match status" value="1"/>
</dbReference>
<evidence type="ECO:0000256" key="3">
    <source>
        <dbReference type="ARBA" id="ARBA00023163"/>
    </source>
</evidence>
<keyword evidence="3" id="KW-0804">Transcription</keyword>
<dbReference type="PANTHER" id="PTHR44688:SF16">
    <property type="entry name" value="DNA-BINDING TRANSCRIPTIONAL ACTIVATOR DEVR_DOSR"/>
    <property type="match status" value="1"/>
</dbReference>
<dbReference type="PROSITE" id="PS00622">
    <property type="entry name" value="HTH_LUXR_1"/>
    <property type="match status" value="1"/>
</dbReference>
<dbReference type="Proteomes" id="UP000321362">
    <property type="component" value="Chromosome"/>
</dbReference>
<dbReference type="PRINTS" id="PR00038">
    <property type="entry name" value="HTHLUXR"/>
</dbReference>
<protein>
    <submittedName>
        <fullName evidence="5">Helix-turn-helix transcriptional regulator</fullName>
    </submittedName>
</protein>
<dbReference type="EMBL" id="CP042437">
    <property type="protein sequence ID" value="QEC77271.1"/>
    <property type="molecule type" value="Genomic_DNA"/>
</dbReference>
<dbReference type="PANTHER" id="PTHR44688">
    <property type="entry name" value="DNA-BINDING TRANSCRIPTIONAL ACTIVATOR DEVR_DOSR"/>
    <property type="match status" value="1"/>
</dbReference>
<proteinExistence type="predicted"/>
<keyword evidence="6" id="KW-1185">Reference proteome</keyword>